<evidence type="ECO:0000313" key="3">
    <source>
        <dbReference type="Proteomes" id="UP000680815"/>
    </source>
</evidence>
<evidence type="ECO:0000313" key="2">
    <source>
        <dbReference type="EMBL" id="MBP0465920.1"/>
    </source>
</evidence>
<proteinExistence type="predicted"/>
<reference evidence="2 3" key="1">
    <citation type="submission" date="2021-03" db="EMBL/GenBank/DDBJ databases">
        <authorList>
            <person name="So Y."/>
        </authorList>
    </citation>
    <scope>NUCLEOTIDE SEQUENCE [LARGE SCALE GENOMIC DNA]</scope>
    <source>
        <strain evidence="2 3">PWR1</strain>
    </source>
</reference>
<name>A0ABS4AX28_9PROT</name>
<sequence length="127" mass="12908">MRKHPISLAIFGLGLAISPALAQGTQPLSGGDRVSAEADGIGARDVGPLLRQAADAARGGRLPLALELVERAETLVLTRGTIAGTETIPLRAGAVAVMQDARAALSRRDVAAATSAMAEAERLTAGM</sequence>
<dbReference type="RefSeq" id="WP_209353302.1">
    <property type="nucleotide sequence ID" value="NZ_JAGIYZ010000020.1"/>
</dbReference>
<gene>
    <name evidence="2" type="ORF">J5Y09_18485</name>
</gene>
<evidence type="ECO:0008006" key="4">
    <source>
        <dbReference type="Google" id="ProtNLM"/>
    </source>
</evidence>
<dbReference type="Proteomes" id="UP000680815">
    <property type="component" value="Unassembled WGS sequence"/>
</dbReference>
<accession>A0ABS4AX28</accession>
<keyword evidence="1" id="KW-0732">Signal</keyword>
<evidence type="ECO:0000256" key="1">
    <source>
        <dbReference type="SAM" id="SignalP"/>
    </source>
</evidence>
<feature type="signal peptide" evidence="1">
    <location>
        <begin position="1"/>
        <end position="22"/>
    </location>
</feature>
<comment type="caution">
    <text evidence="2">The sequence shown here is derived from an EMBL/GenBank/DDBJ whole genome shotgun (WGS) entry which is preliminary data.</text>
</comment>
<organism evidence="2 3">
    <name type="scientific">Roseomonas nitratireducens</name>
    <dbReference type="NCBI Taxonomy" id="2820810"/>
    <lineage>
        <taxon>Bacteria</taxon>
        <taxon>Pseudomonadati</taxon>
        <taxon>Pseudomonadota</taxon>
        <taxon>Alphaproteobacteria</taxon>
        <taxon>Acetobacterales</taxon>
        <taxon>Roseomonadaceae</taxon>
        <taxon>Roseomonas</taxon>
    </lineage>
</organism>
<protein>
    <recommendedName>
        <fullName evidence="4">TolC family protein</fullName>
    </recommendedName>
</protein>
<keyword evidence="3" id="KW-1185">Reference proteome</keyword>
<feature type="chain" id="PRO_5045245507" description="TolC family protein" evidence="1">
    <location>
        <begin position="23"/>
        <end position="127"/>
    </location>
</feature>
<dbReference type="EMBL" id="JAGIYZ010000020">
    <property type="protein sequence ID" value="MBP0465920.1"/>
    <property type="molecule type" value="Genomic_DNA"/>
</dbReference>